<reference evidence="16 17" key="1">
    <citation type="submission" date="2021-01" db="EMBL/GenBank/DDBJ databases">
        <title>WGS of actinomycetes isolated from Thailand.</title>
        <authorList>
            <person name="Thawai C."/>
        </authorList>
    </citation>
    <scope>NUCLEOTIDE SEQUENCE [LARGE SCALE GENOMIC DNA]</scope>
    <source>
        <strain evidence="16 17">LPG 2</strain>
    </source>
</reference>
<dbReference type="EMBL" id="JAERRJ010000003">
    <property type="protein sequence ID" value="MBL1074827.1"/>
    <property type="molecule type" value="Genomic_DNA"/>
</dbReference>
<keyword evidence="17" id="KW-1185">Reference proteome</keyword>
<keyword evidence="6 12" id="KW-1003">Cell membrane</keyword>
<evidence type="ECO:0000256" key="10">
    <source>
        <dbReference type="ARBA" id="ARBA00023136"/>
    </source>
</evidence>
<dbReference type="InterPro" id="IPR040690">
    <property type="entry name" value="FtsX_ECD"/>
</dbReference>
<accession>A0ABS1M2E4</accession>
<proteinExistence type="inferred from homology"/>
<evidence type="ECO:0000256" key="4">
    <source>
        <dbReference type="ARBA" id="ARBA00011160"/>
    </source>
</evidence>
<comment type="caution">
    <text evidence="16">The sequence shown here is derived from an EMBL/GenBank/DDBJ whole genome shotgun (WGS) entry which is preliminary data.</text>
</comment>
<dbReference type="RefSeq" id="WP_201946102.1">
    <property type="nucleotide sequence ID" value="NZ_JAERRJ010000003.1"/>
</dbReference>
<evidence type="ECO:0000259" key="15">
    <source>
        <dbReference type="Pfam" id="PF18075"/>
    </source>
</evidence>
<evidence type="ECO:0000313" key="16">
    <source>
        <dbReference type="EMBL" id="MBL1074827.1"/>
    </source>
</evidence>
<dbReference type="NCBIfam" id="NF038346">
    <property type="entry name" value="FtsX_actino"/>
    <property type="match status" value="1"/>
</dbReference>
<feature type="transmembrane region" description="Helical" evidence="13">
    <location>
        <begin position="21"/>
        <end position="42"/>
    </location>
</feature>
<dbReference type="PANTHER" id="PTHR47755:SF1">
    <property type="entry name" value="CELL DIVISION PROTEIN FTSX"/>
    <property type="match status" value="1"/>
</dbReference>
<evidence type="ECO:0000256" key="9">
    <source>
        <dbReference type="ARBA" id="ARBA00022989"/>
    </source>
</evidence>
<evidence type="ECO:0000256" key="3">
    <source>
        <dbReference type="ARBA" id="ARBA00007379"/>
    </source>
</evidence>
<evidence type="ECO:0000256" key="8">
    <source>
        <dbReference type="ARBA" id="ARBA00022692"/>
    </source>
</evidence>
<comment type="subunit">
    <text evidence="4">Forms a membrane-associated complex with FtsE.</text>
</comment>
<evidence type="ECO:0000256" key="5">
    <source>
        <dbReference type="ARBA" id="ARBA00021907"/>
    </source>
</evidence>
<comment type="function">
    <text evidence="1">Part of the ABC transporter FtsEX involved in cellular division.</text>
</comment>
<evidence type="ECO:0000313" key="17">
    <source>
        <dbReference type="Proteomes" id="UP000602198"/>
    </source>
</evidence>
<gene>
    <name evidence="16" type="ORF">JK358_10530</name>
</gene>
<dbReference type="Pfam" id="PF18075">
    <property type="entry name" value="FtsX_ECD"/>
    <property type="match status" value="1"/>
</dbReference>
<evidence type="ECO:0000256" key="7">
    <source>
        <dbReference type="ARBA" id="ARBA00022618"/>
    </source>
</evidence>
<dbReference type="PIRSF" id="PIRSF003097">
    <property type="entry name" value="FtsX"/>
    <property type="match status" value="1"/>
</dbReference>
<dbReference type="InterPro" id="IPR003838">
    <property type="entry name" value="ABC3_permease_C"/>
</dbReference>
<feature type="domain" description="FtsX extracellular" evidence="15">
    <location>
        <begin position="56"/>
        <end position="156"/>
    </location>
</feature>
<feature type="domain" description="ABC3 transporter permease C-terminal" evidence="14">
    <location>
        <begin position="180"/>
        <end position="294"/>
    </location>
</feature>
<organism evidence="16 17">
    <name type="scientific">Nocardia acididurans</name>
    <dbReference type="NCBI Taxonomy" id="2802282"/>
    <lineage>
        <taxon>Bacteria</taxon>
        <taxon>Bacillati</taxon>
        <taxon>Actinomycetota</taxon>
        <taxon>Actinomycetes</taxon>
        <taxon>Mycobacteriales</taxon>
        <taxon>Nocardiaceae</taxon>
        <taxon>Nocardia</taxon>
    </lineage>
</organism>
<comment type="similarity">
    <text evidence="3 12">Belongs to the ABC-4 integral membrane protein family. FtsX subfamily.</text>
</comment>
<feature type="transmembrane region" description="Helical" evidence="13">
    <location>
        <begin position="176"/>
        <end position="201"/>
    </location>
</feature>
<comment type="subcellular location">
    <subcellularLocation>
        <location evidence="2">Cell membrane</location>
        <topology evidence="2">Multi-pass membrane protein</topology>
    </subcellularLocation>
</comment>
<evidence type="ECO:0000256" key="2">
    <source>
        <dbReference type="ARBA" id="ARBA00004651"/>
    </source>
</evidence>
<evidence type="ECO:0000256" key="6">
    <source>
        <dbReference type="ARBA" id="ARBA00022475"/>
    </source>
</evidence>
<feature type="transmembrane region" description="Helical" evidence="13">
    <location>
        <begin position="272"/>
        <end position="295"/>
    </location>
</feature>
<dbReference type="Proteomes" id="UP000602198">
    <property type="component" value="Unassembled WGS sequence"/>
</dbReference>
<evidence type="ECO:0000256" key="11">
    <source>
        <dbReference type="ARBA" id="ARBA00023306"/>
    </source>
</evidence>
<dbReference type="PANTHER" id="PTHR47755">
    <property type="entry name" value="CELL DIVISION PROTEIN FTSX"/>
    <property type="match status" value="1"/>
</dbReference>
<evidence type="ECO:0000259" key="14">
    <source>
        <dbReference type="Pfam" id="PF02687"/>
    </source>
</evidence>
<evidence type="ECO:0000256" key="1">
    <source>
        <dbReference type="ARBA" id="ARBA00003552"/>
    </source>
</evidence>
<keyword evidence="9 13" id="KW-1133">Transmembrane helix</keyword>
<evidence type="ECO:0000256" key="12">
    <source>
        <dbReference type="PIRNR" id="PIRNR003097"/>
    </source>
</evidence>
<dbReference type="Gene3D" id="3.30.70.3040">
    <property type="match status" value="1"/>
</dbReference>
<keyword evidence="10 12" id="KW-0472">Membrane</keyword>
<sequence>MRAGFLFGEIITGLRRNITMTVALIVTTVVSLTMLGGGLLMVRLADKIQDYYVERVAIRLYLDPEVSQSDPDCTAEPCKTIMAKLKANPHVVSVQFVNSADALKELRETTFKDEPALADEISKDGLPSALMVKLNDVTKYRAIYDDFSKEPGVETVLNDVDIVDRLVGFFVGVRNAAFGLAILQGLAALLLITNMVQVAALARKTEVGIMRLVGASRWYTQLPFLLEAVLAALVGSVLAVVGLFVARPLVINKALGSLANDQVLPKITTDDIASVALVITPVGVGFAALAAYVALRFYVRE</sequence>
<keyword evidence="7 12" id="KW-0132">Cell division</keyword>
<dbReference type="Pfam" id="PF02687">
    <property type="entry name" value="FtsX"/>
    <property type="match status" value="1"/>
</dbReference>
<dbReference type="InterPro" id="IPR047929">
    <property type="entry name" value="FtsX_actino"/>
</dbReference>
<dbReference type="InterPro" id="IPR004513">
    <property type="entry name" value="FtsX"/>
</dbReference>
<protein>
    <recommendedName>
        <fullName evidence="5 12">Cell division protein FtsX</fullName>
    </recommendedName>
</protein>
<feature type="transmembrane region" description="Helical" evidence="13">
    <location>
        <begin position="222"/>
        <end position="246"/>
    </location>
</feature>
<name>A0ABS1M2E4_9NOCA</name>
<evidence type="ECO:0000256" key="13">
    <source>
        <dbReference type="SAM" id="Phobius"/>
    </source>
</evidence>
<keyword evidence="11 12" id="KW-0131">Cell cycle</keyword>
<keyword evidence="8 13" id="KW-0812">Transmembrane</keyword>